<dbReference type="CDD" id="cd00096">
    <property type="entry name" value="Ig"/>
    <property type="match status" value="1"/>
</dbReference>
<dbReference type="InterPro" id="IPR008266">
    <property type="entry name" value="Tyr_kinase_AS"/>
</dbReference>
<evidence type="ECO:0000256" key="9">
    <source>
        <dbReference type="ARBA" id="ARBA00023137"/>
    </source>
</evidence>
<dbReference type="InterPro" id="IPR050122">
    <property type="entry name" value="RTK"/>
</dbReference>
<dbReference type="GO" id="GO:0007169">
    <property type="term" value="P:cell surface receptor protein tyrosine kinase signaling pathway"/>
    <property type="evidence" value="ECO:0007669"/>
    <property type="project" value="TreeGrafter"/>
</dbReference>
<dbReference type="GO" id="GO:0005886">
    <property type="term" value="C:plasma membrane"/>
    <property type="evidence" value="ECO:0007669"/>
    <property type="project" value="TreeGrafter"/>
</dbReference>
<dbReference type="SUPFAM" id="SSF56112">
    <property type="entry name" value="Protein kinase-like (PK-like)"/>
    <property type="match status" value="1"/>
</dbReference>
<dbReference type="GO" id="GO:0004714">
    <property type="term" value="F:transmembrane receptor protein tyrosine kinase activity"/>
    <property type="evidence" value="ECO:0007669"/>
    <property type="project" value="TreeGrafter"/>
</dbReference>
<dbReference type="InterPro" id="IPR036179">
    <property type="entry name" value="Ig-like_dom_sf"/>
</dbReference>
<evidence type="ECO:0000256" key="6">
    <source>
        <dbReference type="ARBA" id="ARBA00022840"/>
    </source>
</evidence>
<gene>
    <name evidence="18" type="ORF">BV898_15701</name>
</gene>
<dbReference type="PRINTS" id="PR00109">
    <property type="entry name" value="TYRKINASE"/>
</dbReference>
<dbReference type="PROSITE" id="PS00109">
    <property type="entry name" value="PROTEIN_KINASE_TYR"/>
    <property type="match status" value="1"/>
</dbReference>
<keyword evidence="8" id="KW-0472">Membrane</keyword>
<feature type="region of interest" description="Disordered" evidence="15">
    <location>
        <begin position="465"/>
        <end position="484"/>
    </location>
</feature>
<keyword evidence="7" id="KW-1133">Transmembrane helix</keyword>
<comment type="subcellular location">
    <subcellularLocation>
        <location evidence="1">Membrane</location>
        <topology evidence="1">Single-pass membrane protein</topology>
    </subcellularLocation>
</comment>
<evidence type="ECO:0000259" key="17">
    <source>
        <dbReference type="PROSITE" id="PS50835"/>
    </source>
</evidence>
<evidence type="ECO:0000256" key="14">
    <source>
        <dbReference type="PIRSR" id="PIRSR000615-3"/>
    </source>
</evidence>
<keyword evidence="6 13" id="KW-0067">ATP-binding</keyword>
<evidence type="ECO:0000256" key="3">
    <source>
        <dbReference type="ARBA" id="ARBA00022692"/>
    </source>
</evidence>
<feature type="active site" description="Proton acceptor" evidence="12">
    <location>
        <position position="325"/>
    </location>
</feature>
<keyword evidence="10 18" id="KW-0675">Receptor</keyword>
<sequence length="484" mass="53469">MPAVTCLPAALFFLRQHPSSNWGKCTSNSTLTIRNVTALCSGRYRCEVSSSYGCPSDGTSAYLAVTQAEEPLREVFGVLRDSSPMIETTQLLASLAGGVLLFCLCLVWAGCRPTSKRKSHYGRCPSNESESSSNDSAIPNESIQLAIPSLFYPNAVIPVEENPEYWAVEQEVQRDILVLGDLIDVGQFGEVRHGDLRRKQPDGVIVRRKVAVKTLRRGMGDVDELLSELEVMQCLGRHPNVIELINCGIESPPICIVMELTELGNLKNLLVRMQKNIAIDDGGDYLQPRCPAGTKVFSYKDQLDAALQIASGMSHVAALGVLHRDLAARNILVTADYIMKVADFGLSRDTGDRDYYRVQTSRRLPVKWIAPEALQDNYYTTESDVWSYGVLIWEIMTFGQTPYGPSNITPEALLQFFATGQRLGAPPNCPTEISNLMQCCWNEEPRRRPTFQGIFVHLLSLTAQSGEPPSSVEETPKNSTAVCI</sequence>
<organism evidence="18 19">
    <name type="scientific">Hypsibius exemplaris</name>
    <name type="common">Freshwater tardigrade</name>
    <dbReference type="NCBI Taxonomy" id="2072580"/>
    <lineage>
        <taxon>Eukaryota</taxon>
        <taxon>Metazoa</taxon>
        <taxon>Ecdysozoa</taxon>
        <taxon>Tardigrada</taxon>
        <taxon>Eutardigrada</taxon>
        <taxon>Parachela</taxon>
        <taxon>Hypsibioidea</taxon>
        <taxon>Hypsibiidae</taxon>
        <taxon>Hypsibius</taxon>
    </lineage>
</organism>
<dbReference type="InterPro" id="IPR007110">
    <property type="entry name" value="Ig-like_dom"/>
</dbReference>
<evidence type="ECO:0000313" key="19">
    <source>
        <dbReference type="Proteomes" id="UP000192578"/>
    </source>
</evidence>
<dbReference type="InterPro" id="IPR001245">
    <property type="entry name" value="Ser-Thr/Tyr_kinase_cat_dom"/>
</dbReference>
<evidence type="ECO:0000256" key="11">
    <source>
        <dbReference type="ARBA" id="ARBA00023180"/>
    </source>
</evidence>
<dbReference type="PANTHER" id="PTHR24416">
    <property type="entry name" value="TYROSINE-PROTEIN KINASE RECEPTOR"/>
    <property type="match status" value="1"/>
</dbReference>
<dbReference type="Pfam" id="PF07714">
    <property type="entry name" value="PK_Tyr_Ser-Thr"/>
    <property type="match status" value="1"/>
</dbReference>
<feature type="binding site" evidence="14">
    <location>
        <position position="330"/>
    </location>
    <ligand>
        <name>Mg(2+)</name>
        <dbReference type="ChEBI" id="CHEBI:18420"/>
    </ligand>
</feature>
<keyword evidence="3" id="KW-0812">Transmembrane</keyword>
<feature type="compositionally biased region" description="Low complexity" evidence="15">
    <location>
        <begin position="126"/>
        <end position="136"/>
    </location>
</feature>
<keyword evidence="4 13" id="KW-0547">Nucleotide-binding</keyword>
<evidence type="ECO:0000256" key="1">
    <source>
        <dbReference type="ARBA" id="ARBA00004167"/>
    </source>
</evidence>
<dbReference type="SMART" id="SM00219">
    <property type="entry name" value="TyrKc"/>
    <property type="match status" value="1"/>
</dbReference>
<evidence type="ECO:0000259" key="16">
    <source>
        <dbReference type="PROSITE" id="PS50011"/>
    </source>
</evidence>
<evidence type="ECO:0000256" key="13">
    <source>
        <dbReference type="PIRSR" id="PIRSR000615-2"/>
    </source>
</evidence>
<name>A0A9X6NI97_HYPEX</name>
<dbReference type="OrthoDB" id="3256376at2759"/>
<feature type="domain" description="Ig-like" evidence="17">
    <location>
        <begin position="1"/>
        <end position="66"/>
    </location>
</feature>
<proteinExistence type="predicted"/>
<keyword evidence="2" id="KW-0808">Transferase</keyword>
<feature type="region of interest" description="Disordered" evidence="15">
    <location>
        <begin position="114"/>
        <end position="137"/>
    </location>
</feature>
<dbReference type="CDD" id="cd00192">
    <property type="entry name" value="PTKc"/>
    <property type="match status" value="1"/>
</dbReference>
<dbReference type="GO" id="GO:0046872">
    <property type="term" value="F:metal ion binding"/>
    <property type="evidence" value="ECO:0007669"/>
    <property type="project" value="UniProtKB-KW"/>
</dbReference>
<keyword evidence="5" id="KW-0418">Kinase</keyword>
<dbReference type="InterPro" id="IPR020635">
    <property type="entry name" value="Tyr_kinase_cat_dom"/>
</dbReference>
<dbReference type="PROSITE" id="PS50835">
    <property type="entry name" value="IG_LIKE"/>
    <property type="match status" value="1"/>
</dbReference>
<protein>
    <submittedName>
        <fullName evidence="18">Fibroblast growth factor receptor 1</fullName>
    </submittedName>
</protein>
<dbReference type="InterPro" id="IPR011009">
    <property type="entry name" value="Kinase-like_dom_sf"/>
</dbReference>
<feature type="binding site" evidence="14">
    <location>
        <position position="343"/>
    </location>
    <ligand>
        <name>Mg(2+)</name>
        <dbReference type="ChEBI" id="CHEBI:18420"/>
    </ligand>
</feature>
<evidence type="ECO:0000313" key="18">
    <source>
        <dbReference type="EMBL" id="OWA51206.1"/>
    </source>
</evidence>
<dbReference type="InterPro" id="IPR013783">
    <property type="entry name" value="Ig-like_fold"/>
</dbReference>
<dbReference type="PANTHER" id="PTHR24416:SF600">
    <property type="entry name" value="PDGF- AND VEGF-RECEPTOR RELATED, ISOFORM J"/>
    <property type="match status" value="1"/>
</dbReference>
<dbReference type="Proteomes" id="UP000192578">
    <property type="component" value="Unassembled WGS sequence"/>
</dbReference>
<dbReference type="Gene3D" id="3.30.200.20">
    <property type="entry name" value="Phosphorylase Kinase, domain 1"/>
    <property type="match status" value="1"/>
</dbReference>
<keyword evidence="11" id="KW-0325">Glycoprotein</keyword>
<dbReference type="GO" id="GO:0043235">
    <property type="term" value="C:receptor complex"/>
    <property type="evidence" value="ECO:0007669"/>
    <property type="project" value="TreeGrafter"/>
</dbReference>
<dbReference type="EMBL" id="MTYJ01000218">
    <property type="protein sequence ID" value="OWA51206.1"/>
    <property type="molecule type" value="Genomic_DNA"/>
</dbReference>
<feature type="binding site" evidence="13">
    <location>
        <position position="329"/>
    </location>
    <ligand>
        <name>ATP</name>
        <dbReference type="ChEBI" id="CHEBI:30616"/>
    </ligand>
</feature>
<reference evidence="19" key="1">
    <citation type="submission" date="2017-01" db="EMBL/GenBank/DDBJ databases">
        <title>Comparative genomics of anhydrobiosis in the tardigrade Hypsibius dujardini.</title>
        <authorList>
            <person name="Yoshida Y."/>
            <person name="Koutsovoulos G."/>
            <person name="Laetsch D."/>
            <person name="Stevens L."/>
            <person name="Kumar S."/>
            <person name="Horikawa D."/>
            <person name="Ishino K."/>
            <person name="Komine S."/>
            <person name="Tomita M."/>
            <person name="Blaxter M."/>
            <person name="Arakawa K."/>
        </authorList>
    </citation>
    <scope>NUCLEOTIDE SEQUENCE [LARGE SCALE GENOMIC DNA]</scope>
    <source>
        <strain evidence="19">Z151</strain>
    </source>
</reference>
<dbReference type="Gene3D" id="2.60.40.10">
    <property type="entry name" value="Immunoglobulins"/>
    <property type="match status" value="1"/>
</dbReference>
<keyword evidence="9" id="KW-0829">Tyrosine-protein kinase</keyword>
<feature type="domain" description="Protein kinase" evidence="16">
    <location>
        <begin position="177"/>
        <end position="460"/>
    </location>
</feature>
<dbReference type="GO" id="GO:0005524">
    <property type="term" value="F:ATP binding"/>
    <property type="evidence" value="ECO:0007669"/>
    <property type="project" value="UniProtKB-KW"/>
</dbReference>
<evidence type="ECO:0000256" key="8">
    <source>
        <dbReference type="ARBA" id="ARBA00023136"/>
    </source>
</evidence>
<dbReference type="FunFam" id="1.10.510.10:FF:000554">
    <property type="entry name" value="Predicted protein"/>
    <property type="match status" value="1"/>
</dbReference>
<keyword evidence="14" id="KW-0460">Magnesium</keyword>
<dbReference type="InterPro" id="IPR000719">
    <property type="entry name" value="Prot_kinase_dom"/>
</dbReference>
<evidence type="ECO:0000256" key="2">
    <source>
        <dbReference type="ARBA" id="ARBA00022679"/>
    </source>
</evidence>
<dbReference type="SUPFAM" id="SSF48726">
    <property type="entry name" value="Immunoglobulin"/>
    <property type="match status" value="1"/>
</dbReference>
<evidence type="ECO:0000256" key="12">
    <source>
        <dbReference type="PIRSR" id="PIRSR000615-1"/>
    </source>
</evidence>
<evidence type="ECO:0000256" key="4">
    <source>
        <dbReference type="ARBA" id="ARBA00022741"/>
    </source>
</evidence>
<dbReference type="AlphaFoldDB" id="A0A9X6NI97"/>
<keyword evidence="14" id="KW-0479">Metal-binding</keyword>
<evidence type="ECO:0000256" key="15">
    <source>
        <dbReference type="SAM" id="MobiDB-lite"/>
    </source>
</evidence>
<evidence type="ECO:0000256" key="10">
    <source>
        <dbReference type="ARBA" id="ARBA00023170"/>
    </source>
</evidence>
<accession>A0A9X6NI97</accession>
<keyword evidence="19" id="KW-1185">Reference proteome</keyword>
<comment type="caution">
    <text evidence="18">The sequence shown here is derived from an EMBL/GenBank/DDBJ whole genome shotgun (WGS) entry which is preliminary data.</text>
</comment>
<evidence type="ECO:0000256" key="7">
    <source>
        <dbReference type="ARBA" id="ARBA00022989"/>
    </source>
</evidence>
<dbReference type="Gene3D" id="1.10.510.10">
    <property type="entry name" value="Transferase(Phosphotransferase) domain 1"/>
    <property type="match status" value="1"/>
</dbReference>
<evidence type="ECO:0000256" key="5">
    <source>
        <dbReference type="ARBA" id="ARBA00022777"/>
    </source>
</evidence>
<dbReference type="PROSITE" id="PS50011">
    <property type="entry name" value="PROTEIN_KINASE_DOM"/>
    <property type="match status" value="1"/>
</dbReference>